<dbReference type="EMBL" id="JAIXNE010000006">
    <property type="protein sequence ID" value="MCA6078612.1"/>
    <property type="molecule type" value="Genomic_DNA"/>
</dbReference>
<reference evidence="1" key="1">
    <citation type="submission" date="2021-09" db="EMBL/GenBank/DDBJ databases">
        <title>Fulvivirga sp. isolated from coastal sediment.</title>
        <authorList>
            <person name="Yu H."/>
        </authorList>
    </citation>
    <scope>NUCLEOTIDE SEQUENCE</scope>
    <source>
        <strain evidence="1">1062</strain>
    </source>
</reference>
<dbReference type="RefSeq" id="WP_225699468.1">
    <property type="nucleotide sequence ID" value="NZ_JAIXNE010000006.1"/>
</dbReference>
<dbReference type="AlphaFoldDB" id="A0A9X1HXL3"/>
<sequence>MFTTEFTNEIYNKSHEGQLQECLAMLETARANIDPRFNPTEAEIEHQILSFRAYVYWENKKWLEASEDYRQLCESCSMQDPFLIWFYSMWGRTTFNDSRSAEAVKIFKQGIDIWLNYEKRPTDGLTIFYEYKKLKSELGESIEEEYRPSISQISSYYSHRLEDDQNLSEAIDVLKNLSQRDNRRYGDFILRFNQGSIDEAAKAELRDDIKEFLNTVRTPNLREAALDLLGRLSE</sequence>
<evidence type="ECO:0000313" key="1">
    <source>
        <dbReference type="EMBL" id="MCA6078612.1"/>
    </source>
</evidence>
<dbReference type="Gene3D" id="1.25.40.10">
    <property type="entry name" value="Tetratricopeptide repeat domain"/>
    <property type="match status" value="1"/>
</dbReference>
<name>A0A9X1HXL3_9BACT</name>
<organism evidence="1 2">
    <name type="scientific">Fulvivirga sedimenti</name>
    <dbReference type="NCBI Taxonomy" id="2879465"/>
    <lineage>
        <taxon>Bacteria</taxon>
        <taxon>Pseudomonadati</taxon>
        <taxon>Bacteroidota</taxon>
        <taxon>Cytophagia</taxon>
        <taxon>Cytophagales</taxon>
        <taxon>Fulvivirgaceae</taxon>
        <taxon>Fulvivirga</taxon>
    </lineage>
</organism>
<keyword evidence="2" id="KW-1185">Reference proteome</keyword>
<evidence type="ECO:0000313" key="2">
    <source>
        <dbReference type="Proteomes" id="UP001139409"/>
    </source>
</evidence>
<evidence type="ECO:0008006" key="3">
    <source>
        <dbReference type="Google" id="ProtNLM"/>
    </source>
</evidence>
<proteinExistence type="predicted"/>
<gene>
    <name evidence="1" type="ORF">LDX50_27305</name>
</gene>
<dbReference type="InterPro" id="IPR011990">
    <property type="entry name" value="TPR-like_helical_dom_sf"/>
</dbReference>
<dbReference type="SUPFAM" id="SSF48452">
    <property type="entry name" value="TPR-like"/>
    <property type="match status" value="1"/>
</dbReference>
<dbReference type="Proteomes" id="UP001139409">
    <property type="component" value="Unassembled WGS sequence"/>
</dbReference>
<comment type="caution">
    <text evidence="1">The sequence shown here is derived from an EMBL/GenBank/DDBJ whole genome shotgun (WGS) entry which is preliminary data.</text>
</comment>
<accession>A0A9X1HXL3</accession>
<protein>
    <recommendedName>
        <fullName evidence="3">Tetratricopeptide repeat protein</fullName>
    </recommendedName>
</protein>